<keyword evidence="10" id="KW-1185">Reference proteome</keyword>
<dbReference type="InterPro" id="IPR017853">
    <property type="entry name" value="GH"/>
</dbReference>
<dbReference type="Pfam" id="PF02837">
    <property type="entry name" value="Glyco_hydro_2_N"/>
    <property type="match status" value="1"/>
</dbReference>
<dbReference type="InterPro" id="IPR014718">
    <property type="entry name" value="GH-type_carb-bd"/>
</dbReference>
<proteinExistence type="inferred from homology"/>
<sequence length="1003" mass="110128">MAIPPTILPSITRLHAHHPGEHETYAPQSGAAAPRAFSSLRGSAPAISLNGDWAFRLSARADAPDDFADPAFDTRAWDTLAVPSSWVLWRDEAGQYGRYGAPAYQNIKYPFPVDPPNVPDANPTGDYRVQFDIPASWEGKAVLRFEGVESWFKVWVDGTPLGFSTGSRLPTEFEIPATPGAHTLAVRVHQWSAASYLEDQDQWWLPGIFRDVWLLHRPARAVADHFVHASYDHTTGEGTLKVDCDPQGRVTVPELGVDIATGESITLPVSPWSAETPRLYDGLLDTGDGGETVPLRIGFRTVVIEDAQIKVNGRRVLFKGVNRHEFDPDRGRSVTRETMEHDIQLMKAHNINAVRCSHYPPHPAFLDLCDEYGLWVVDEGDFETHGFELCRWRDNPTDDPRWADALLNRTRRMVERDKNHPSVVVWSLGNEGGMGRNIGVMAEWIRGRDASRPIHYERDLELRYVDIFSHMYLFHGMVERIGQGTEPALPDVGQESVTRDTYEPGAPLDPELDAKRRRSPYFLCEYAHAMGNGPGGLSEYQRIFETYPRTQGGFVWEWIDHGLPKRLADGREYYAYGGDFGEEIHDSNFVCDGLVFPDRRPSPGLLEYKKVIEPVGISGDARAGTVTIKNKYDFASTAALAFAWSLDVGGKVVESGTLAVPDVAAGESATARLPEIILPPSLAIGEGTWTVSATLAAPTRYAGRGHEVAWGQFPARFTAPTGLGVDHSPVVAQPEVTAETVTLGPGVFRASDGALLKLGALDVSDLRLEVWRASTDNERFGGDAARWRAAGLDRLHSRTDAVWIQDSCLFVSTRVSAASHDRALHTTYRWSSDGRGLRLNVVVIPKGDWAGVTIPRLGVVLALPASLASVRWFGAGPGEAYPDTKAAGRLGAHELPIDDMQTPYVFPQENGARADVRWAEVRGDGAGLRIDGAPSFSLTARRWTTADLDKATHATALVKRDAVYLNLDKAHAGVGTASCGPGPLPQYILRPSPTEFSVVFSPL</sequence>
<dbReference type="InterPro" id="IPR004199">
    <property type="entry name" value="B-gal_small/dom_5"/>
</dbReference>
<dbReference type="Gene3D" id="2.60.40.10">
    <property type="entry name" value="Immunoglobulins"/>
    <property type="match status" value="2"/>
</dbReference>
<dbReference type="InterPro" id="IPR011013">
    <property type="entry name" value="Gal_mutarotase_sf_dom"/>
</dbReference>
<evidence type="ECO:0000256" key="2">
    <source>
        <dbReference type="ARBA" id="ARBA00007401"/>
    </source>
</evidence>
<dbReference type="InterPro" id="IPR023230">
    <property type="entry name" value="Glyco_hydro_2_CS"/>
</dbReference>
<dbReference type="EMBL" id="JBBXJM010000001">
    <property type="protein sequence ID" value="KAL1412441.1"/>
    <property type="molecule type" value="Genomic_DNA"/>
</dbReference>
<evidence type="ECO:0000256" key="4">
    <source>
        <dbReference type="ARBA" id="ARBA00022801"/>
    </source>
</evidence>
<organism evidence="9 10">
    <name type="scientific">Vanrija albida</name>
    <dbReference type="NCBI Taxonomy" id="181172"/>
    <lineage>
        <taxon>Eukaryota</taxon>
        <taxon>Fungi</taxon>
        <taxon>Dikarya</taxon>
        <taxon>Basidiomycota</taxon>
        <taxon>Agaricomycotina</taxon>
        <taxon>Tremellomycetes</taxon>
        <taxon>Trichosporonales</taxon>
        <taxon>Trichosporonaceae</taxon>
        <taxon>Vanrija</taxon>
    </lineage>
</organism>
<evidence type="ECO:0000313" key="10">
    <source>
        <dbReference type="Proteomes" id="UP001565368"/>
    </source>
</evidence>
<dbReference type="EC" id="3.2.1.23" evidence="3"/>
<dbReference type="Pfam" id="PF02929">
    <property type="entry name" value="Bgal_small_N"/>
    <property type="match status" value="1"/>
</dbReference>
<keyword evidence="4" id="KW-0378">Hydrolase</keyword>
<name>A0ABR3QDJ5_9TREE</name>
<dbReference type="Gene3D" id="3.20.20.80">
    <property type="entry name" value="Glycosidases"/>
    <property type="match status" value="1"/>
</dbReference>
<comment type="similarity">
    <text evidence="2">Belongs to the glycosyl hydrolase 2 family.</text>
</comment>
<dbReference type="RefSeq" id="XP_069212385.1">
    <property type="nucleotide sequence ID" value="XM_069348841.1"/>
</dbReference>
<dbReference type="InterPro" id="IPR013783">
    <property type="entry name" value="Ig-like_fold"/>
</dbReference>
<accession>A0ABR3QDJ5</accession>
<dbReference type="GeneID" id="95981229"/>
<comment type="catalytic activity">
    <reaction evidence="1">
        <text>Hydrolysis of terminal non-reducing beta-D-galactose residues in beta-D-galactosides.</text>
        <dbReference type="EC" id="3.2.1.23"/>
    </reaction>
</comment>
<feature type="domain" description="Beta galactosidase small chain/" evidence="8">
    <location>
        <begin position="746"/>
        <end position="1001"/>
    </location>
</feature>
<dbReference type="InterPro" id="IPR032312">
    <property type="entry name" value="LacZ_4"/>
</dbReference>
<dbReference type="InterPro" id="IPR006101">
    <property type="entry name" value="Glyco_hydro_2"/>
</dbReference>
<evidence type="ECO:0000313" key="9">
    <source>
        <dbReference type="EMBL" id="KAL1412441.1"/>
    </source>
</evidence>
<dbReference type="PANTHER" id="PTHR46323:SF2">
    <property type="entry name" value="BETA-GALACTOSIDASE"/>
    <property type="match status" value="1"/>
</dbReference>
<dbReference type="PRINTS" id="PR00132">
    <property type="entry name" value="GLHYDRLASE2"/>
</dbReference>
<dbReference type="SUPFAM" id="SSF51445">
    <property type="entry name" value="(Trans)glycosidases"/>
    <property type="match status" value="1"/>
</dbReference>
<dbReference type="InterPro" id="IPR008979">
    <property type="entry name" value="Galactose-bd-like_sf"/>
</dbReference>
<feature type="region of interest" description="Disordered" evidence="7">
    <location>
        <begin position="485"/>
        <end position="512"/>
    </location>
</feature>
<keyword evidence="5" id="KW-0326">Glycosidase</keyword>
<dbReference type="InterPro" id="IPR023232">
    <property type="entry name" value="Glyco_hydro_2_AS"/>
</dbReference>
<dbReference type="SUPFAM" id="SSF74650">
    <property type="entry name" value="Galactose mutarotase-like"/>
    <property type="match status" value="1"/>
</dbReference>
<dbReference type="PROSITE" id="PS00608">
    <property type="entry name" value="GLYCOSYL_HYDROL_F2_2"/>
    <property type="match status" value="1"/>
</dbReference>
<dbReference type="SUPFAM" id="SSF49785">
    <property type="entry name" value="Galactose-binding domain-like"/>
    <property type="match status" value="1"/>
</dbReference>
<dbReference type="InterPro" id="IPR006103">
    <property type="entry name" value="Glyco_hydro_2_cat"/>
</dbReference>
<dbReference type="Gene3D" id="2.60.120.260">
    <property type="entry name" value="Galactose-binding domain-like"/>
    <property type="match status" value="1"/>
</dbReference>
<evidence type="ECO:0000256" key="6">
    <source>
        <dbReference type="ARBA" id="ARBA00032230"/>
    </source>
</evidence>
<dbReference type="Proteomes" id="UP001565368">
    <property type="component" value="Unassembled WGS sequence"/>
</dbReference>
<evidence type="ECO:0000256" key="7">
    <source>
        <dbReference type="SAM" id="MobiDB-lite"/>
    </source>
</evidence>
<dbReference type="SMART" id="SM01038">
    <property type="entry name" value="Bgal_small_N"/>
    <property type="match status" value="1"/>
</dbReference>
<dbReference type="Pfam" id="PF02836">
    <property type="entry name" value="Glyco_hydro_2_C"/>
    <property type="match status" value="1"/>
</dbReference>
<dbReference type="Pfam" id="PF16353">
    <property type="entry name" value="LacZ_4"/>
    <property type="match status" value="1"/>
</dbReference>
<dbReference type="InterPro" id="IPR050347">
    <property type="entry name" value="Bact_Beta-galactosidase"/>
</dbReference>
<dbReference type="SUPFAM" id="SSF49303">
    <property type="entry name" value="beta-Galactosidase/glucuronidase domain"/>
    <property type="match status" value="2"/>
</dbReference>
<evidence type="ECO:0000256" key="1">
    <source>
        <dbReference type="ARBA" id="ARBA00001412"/>
    </source>
</evidence>
<evidence type="ECO:0000256" key="5">
    <source>
        <dbReference type="ARBA" id="ARBA00023295"/>
    </source>
</evidence>
<dbReference type="PANTHER" id="PTHR46323">
    <property type="entry name" value="BETA-GALACTOSIDASE"/>
    <property type="match status" value="1"/>
</dbReference>
<protein>
    <recommendedName>
        <fullName evidence="3">beta-galactosidase</fullName>
        <ecNumber evidence="3">3.2.1.23</ecNumber>
    </recommendedName>
    <alternativeName>
        <fullName evidence="6">Lactase</fullName>
    </alternativeName>
</protein>
<reference evidence="9 10" key="1">
    <citation type="submission" date="2023-08" db="EMBL/GenBank/DDBJ databases">
        <title>Annotated Genome Sequence of Vanrija albida AlHP1.</title>
        <authorList>
            <person name="Herzog R."/>
        </authorList>
    </citation>
    <scope>NUCLEOTIDE SEQUENCE [LARGE SCALE GENOMIC DNA]</scope>
    <source>
        <strain evidence="9 10">AlHP1</strain>
    </source>
</reference>
<evidence type="ECO:0000256" key="3">
    <source>
        <dbReference type="ARBA" id="ARBA00012756"/>
    </source>
</evidence>
<gene>
    <name evidence="9" type="ORF">Q8F55_000186</name>
</gene>
<comment type="caution">
    <text evidence="9">The sequence shown here is derived from an EMBL/GenBank/DDBJ whole genome shotgun (WGS) entry which is preliminary data.</text>
</comment>
<dbReference type="InterPro" id="IPR006104">
    <property type="entry name" value="Glyco_hydro_2_N"/>
</dbReference>
<evidence type="ECO:0000259" key="8">
    <source>
        <dbReference type="SMART" id="SM01038"/>
    </source>
</evidence>
<dbReference type="InterPro" id="IPR036156">
    <property type="entry name" value="Beta-gal/glucu_dom_sf"/>
</dbReference>
<dbReference type="Gene3D" id="2.70.98.10">
    <property type="match status" value="1"/>
</dbReference>
<dbReference type="PROSITE" id="PS00719">
    <property type="entry name" value="GLYCOSYL_HYDROL_F2_1"/>
    <property type="match status" value="1"/>
</dbReference>